<gene>
    <name evidence="1" type="ORF">JMJ58_05890</name>
</gene>
<keyword evidence="2" id="KW-1185">Reference proteome</keyword>
<organism evidence="1 2">
    <name type="scientific">Haloterrigena salifodinae</name>
    <dbReference type="NCBI Taxonomy" id="2675099"/>
    <lineage>
        <taxon>Archaea</taxon>
        <taxon>Methanobacteriati</taxon>
        <taxon>Methanobacteriota</taxon>
        <taxon>Stenosarchaea group</taxon>
        <taxon>Halobacteria</taxon>
        <taxon>Halobacteriales</taxon>
        <taxon>Natrialbaceae</taxon>
        <taxon>Haloterrigena</taxon>
    </lineage>
</organism>
<dbReference type="KEGG" id="hsal:JMJ58_05890"/>
<dbReference type="AlphaFoldDB" id="A0A8T8E4J5"/>
<protein>
    <submittedName>
        <fullName evidence="1">Uncharacterized protein</fullName>
    </submittedName>
</protein>
<proteinExistence type="predicted"/>
<accession>A0A8T8E4J5</accession>
<evidence type="ECO:0000313" key="2">
    <source>
        <dbReference type="Proteomes" id="UP000637819"/>
    </source>
</evidence>
<sequence length="96" mass="10524">MSSRTPTECVELALDDGADEERRAGAIRELKTANECDELAALARTERIADRYRRQALEALTTSQCDSALRGLVEEEGLEEPLQQTATELLATVDGD</sequence>
<dbReference type="Proteomes" id="UP000637819">
    <property type="component" value="Chromosome"/>
</dbReference>
<dbReference type="GeneID" id="62874636"/>
<dbReference type="OrthoDB" id="186773at2157"/>
<dbReference type="RefSeq" id="WP_204748702.1">
    <property type="nucleotide sequence ID" value="NZ_CP069188.1"/>
</dbReference>
<dbReference type="EMBL" id="CP069188">
    <property type="protein sequence ID" value="QRV16416.1"/>
    <property type="molecule type" value="Genomic_DNA"/>
</dbReference>
<reference evidence="1 2" key="1">
    <citation type="submission" date="2021-01" db="EMBL/GenBank/DDBJ databases">
        <title>Genome Sequence and Methylation Pattern of Haloterrigena salifodinae BOL5-1, An Extremely Halophilic Archaeon from a Bolivian Salt Mine.</title>
        <authorList>
            <person name="DasSarma P."/>
            <person name="Anton B.P."/>
            <person name="DasSarma S.L."/>
            <person name="von Ehrenheim H.A.L."/>
            <person name="Martinez F.L."/>
            <person name="Guzman D."/>
            <person name="Roberts R.J."/>
            <person name="DasSarma S."/>
        </authorList>
    </citation>
    <scope>NUCLEOTIDE SEQUENCE [LARGE SCALE GENOMIC DNA]</scope>
    <source>
        <strain evidence="1 2">BOL5-1</strain>
    </source>
</reference>
<name>A0A8T8E4J5_9EURY</name>
<evidence type="ECO:0000313" key="1">
    <source>
        <dbReference type="EMBL" id="QRV16416.1"/>
    </source>
</evidence>